<reference evidence="3" key="1">
    <citation type="journal article" date="2006" name="J. Ind. Microbiol. Biotechnol.">
        <title>The lipopeptide antibiotic A54145 biosynthetic gene cluster from Streptomyces fradiae.</title>
        <authorList>
            <person name="Miao V."/>
            <person name="Brost R."/>
            <person name="Chapple J."/>
            <person name="She K."/>
            <person name="Coeffet-Le Gal M.F."/>
            <person name="Baltz R.H."/>
        </authorList>
    </citation>
    <scope>NUCLEOTIDE SEQUENCE</scope>
    <source>
        <strain evidence="3">NRRL18158</strain>
    </source>
</reference>
<feature type="domain" description="SF4 helicase" evidence="2">
    <location>
        <begin position="32"/>
        <end position="304"/>
    </location>
</feature>
<evidence type="ECO:0000256" key="1">
    <source>
        <dbReference type="SAM" id="MobiDB-lite"/>
    </source>
</evidence>
<dbReference type="GO" id="GO:0003678">
    <property type="term" value="F:DNA helicase activity"/>
    <property type="evidence" value="ECO:0007669"/>
    <property type="project" value="InterPro"/>
</dbReference>
<dbReference type="GO" id="GO:0005829">
    <property type="term" value="C:cytosol"/>
    <property type="evidence" value="ECO:0007669"/>
    <property type="project" value="TreeGrafter"/>
</dbReference>
<keyword evidence="3" id="KW-0067">ATP-binding</keyword>
<dbReference type="CDD" id="cd00984">
    <property type="entry name" value="DnaB_C"/>
    <property type="match status" value="1"/>
</dbReference>
<dbReference type="PROSITE" id="PS51199">
    <property type="entry name" value="SF4_HELICASE"/>
    <property type="match status" value="1"/>
</dbReference>
<feature type="compositionally biased region" description="Basic residues" evidence="1">
    <location>
        <begin position="262"/>
        <end position="284"/>
    </location>
</feature>
<dbReference type="Gene3D" id="3.40.50.300">
    <property type="entry name" value="P-loop containing nucleotide triphosphate hydrolases"/>
    <property type="match status" value="1"/>
</dbReference>
<name>Q45R65_STRFR</name>
<feature type="region of interest" description="Disordered" evidence="1">
    <location>
        <begin position="256"/>
        <end position="286"/>
    </location>
</feature>
<dbReference type="InterPro" id="IPR027417">
    <property type="entry name" value="P-loop_NTPase"/>
</dbReference>
<accession>Q45R65</accession>
<protein>
    <submittedName>
        <fullName evidence="3">Possible DNA helicase</fullName>
    </submittedName>
</protein>
<organism evidence="3">
    <name type="scientific">Streptomyces fradiae</name>
    <name type="common">Streptomyces roseoflavus</name>
    <dbReference type="NCBI Taxonomy" id="1906"/>
    <lineage>
        <taxon>Bacteria</taxon>
        <taxon>Bacillati</taxon>
        <taxon>Actinomycetota</taxon>
        <taxon>Actinomycetes</taxon>
        <taxon>Kitasatosporales</taxon>
        <taxon>Streptomycetaceae</taxon>
        <taxon>Streptomyces</taxon>
    </lineage>
</organism>
<dbReference type="InterPro" id="IPR007694">
    <property type="entry name" value="DNA_helicase_DnaB-like_C"/>
</dbReference>
<evidence type="ECO:0000313" key="3">
    <source>
        <dbReference type="EMBL" id="AAZ23095.1"/>
    </source>
</evidence>
<dbReference type="PANTHER" id="PTHR30153:SF2">
    <property type="entry name" value="REPLICATIVE DNA HELICASE"/>
    <property type="match status" value="1"/>
</dbReference>
<dbReference type="SUPFAM" id="SSF52540">
    <property type="entry name" value="P-loop containing nucleoside triphosphate hydrolases"/>
    <property type="match status" value="1"/>
</dbReference>
<sequence length="454" mass="49193">MRLLEVRHRGVGGVHRLLVAPLDELEVIGSPNGSGPTGIKTGFTDLDALTGSLYPGQLIVIAGRPAMGATTLTLDILRSTALQQGLPSALFSLEMRSLDLTMRVMSAEARIPLHHMRSGAMTDDDWTRLSRRMPDISAAPLFLQDDDYSSFSDLRAHARRLHARHGVRLIAVDDLQHLPYGTRRLASRYEEVSEIARGLKRMAKELQIPVIAVSTLNRGAEQRPDKRLLLSDLRDSGALEDNADLVILSHREDAYQRDTPRRRSRLHRRQTSRRSHRHRDHRPSRPLLTVRRLRQQLDSQAEFLVCTVDHGPSVPQPDAVHFGAQFVQVDRCLSVIPAEAGLGLHQPEPGQGFAAPLAHPAELCQRLLVDGAGFGVASGAVQDVAAHLVVVGQGAVQAHGAAGLFCLGEQVKGTNGVPVPGGDHVGDAAQCPGVPAPVVSFGGDRDGLLEQGES</sequence>
<proteinExistence type="predicted"/>
<dbReference type="GO" id="GO:0005524">
    <property type="term" value="F:ATP binding"/>
    <property type="evidence" value="ECO:0007669"/>
    <property type="project" value="InterPro"/>
</dbReference>
<evidence type="ECO:0000259" key="2">
    <source>
        <dbReference type="PROSITE" id="PS51199"/>
    </source>
</evidence>
<dbReference type="GO" id="GO:0006260">
    <property type="term" value="P:DNA replication"/>
    <property type="evidence" value="ECO:0007669"/>
    <property type="project" value="InterPro"/>
</dbReference>
<keyword evidence="3" id="KW-0378">Hydrolase</keyword>
<dbReference type="Pfam" id="PF03796">
    <property type="entry name" value="DnaB_C"/>
    <property type="match status" value="1"/>
</dbReference>
<keyword evidence="3" id="KW-0347">Helicase</keyword>
<dbReference type="PANTHER" id="PTHR30153">
    <property type="entry name" value="REPLICATIVE DNA HELICASE DNAB"/>
    <property type="match status" value="1"/>
</dbReference>
<dbReference type="EMBL" id="DQ118863">
    <property type="protein sequence ID" value="AAZ23095.1"/>
    <property type="molecule type" value="Genomic_DNA"/>
</dbReference>
<dbReference type="AlphaFoldDB" id="Q45R65"/>
<keyword evidence="3" id="KW-0547">Nucleotide-binding</keyword>